<reference evidence="3" key="1">
    <citation type="submission" date="2023-10" db="EMBL/GenBank/DDBJ databases">
        <authorList>
            <person name="Chen Y."/>
            <person name="Shah S."/>
            <person name="Dougan E. K."/>
            <person name="Thang M."/>
            <person name="Chan C."/>
        </authorList>
    </citation>
    <scope>NUCLEOTIDE SEQUENCE [LARGE SCALE GENOMIC DNA]</scope>
</reference>
<feature type="region of interest" description="Disordered" evidence="1">
    <location>
        <begin position="115"/>
        <end position="211"/>
    </location>
</feature>
<accession>A0ABN9VXG4</accession>
<evidence type="ECO:0000256" key="1">
    <source>
        <dbReference type="SAM" id="MobiDB-lite"/>
    </source>
</evidence>
<feature type="transmembrane region" description="Helical" evidence="2">
    <location>
        <begin position="578"/>
        <end position="599"/>
    </location>
</feature>
<gene>
    <name evidence="3" type="ORF">PCOR1329_LOCUS62058</name>
</gene>
<name>A0ABN9VXG4_9DINO</name>
<feature type="compositionally biased region" description="Low complexity" evidence="1">
    <location>
        <begin position="465"/>
        <end position="486"/>
    </location>
</feature>
<feature type="compositionally biased region" description="Basic and acidic residues" evidence="1">
    <location>
        <begin position="181"/>
        <end position="190"/>
    </location>
</feature>
<dbReference type="EMBL" id="CAUYUJ010017826">
    <property type="protein sequence ID" value="CAK0878227.1"/>
    <property type="molecule type" value="Genomic_DNA"/>
</dbReference>
<feature type="region of interest" description="Disordered" evidence="1">
    <location>
        <begin position="417"/>
        <end position="524"/>
    </location>
</feature>
<feature type="compositionally biased region" description="Basic and acidic residues" evidence="1">
    <location>
        <begin position="139"/>
        <end position="166"/>
    </location>
</feature>
<dbReference type="Proteomes" id="UP001189429">
    <property type="component" value="Unassembled WGS sequence"/>
</dbReference>
<comment type="caution">
    <text evidence="3">The sequence shown here is derived from an EMBL/GenBank/DDBJ whole genome shotgun (WGS) entry which is preliminary data.</text>
</comment>
<protein>
    <submittedName>
        <fullName evidence="3">Uncharacterized protein</fullName>
    </submittedName>
</protein>
<keyword evidence="2" id="KW-1133">Transmembrane helix</keyword>
<evidence type="ECO:0000313" key="3">
    <source>
        <dbReference type="EMBL" id="CAK0878227.1"/>
    </source>
</evidence>
<keyword evidence="2" id="KW-0812">Transmembrane</keyword>
<proteinExistence type="predicted"/>
<keyword evidence="4" id="KW-1185">Reference proteome</keyword>
<keyword evidence="2" id="KW-0472">Membrane</keyword>
<feature type="compositionally biased region" description="Low complexity" evidence="1">
    <location>
        <begin position="503"/>
        <end position="519"/>
    </location>
</feature>
<organism evidence="3 4">
    <name type="scientific">Prorocentrum cordatum</name>
    <dbReference type="NCBI Taxonomy" id="2364126"/>
    <lineage>
        <taxon>Eukaryota</taxon>
        <taxon>Sar</taxon>
        <taxon>Alveolata</taxon>
        <taxon>Dinophyceae</taxon>
        <taxon>Prorocentrales</taxon>
        <taxon>Prorocentraceae</taxon>
        <taxon>Prorocentrum</taxon>
    </lineage>
</organism>
<evidence type="ECO:0000313" key="4">
    <source>
        <dbReference type="Proteomes" id="UP001189429"/>
    </source>
</evidence>
<sequence>MATGVEAMDLRSNGSAGLIMAMAVQGVAQGAAASGTSQQAIAAAVTAALRTAWALLAGADSEEDAELAMRWQAMQPAMRQQVHGAPLCGGARARRNVGAHVGLGKGVEALRQALARPQHAQRGGRCGPRKKQAASQNHIVDDPEAREDAGEEEHQRPFEKDARVGHADGVQMEGGTSMGIREPDVDDCKGTDQVVGTPEGEVNDKEGATEVGGYPFDVVRPLGGGSQVISQATDGPVEVAPLSEDVVRGQTAAETEAVRLTEPVVPPPLASGLRWWKQDVGEASAKVREDPVMQGRLCEAAPKGRRRWQQQGGEEAADNGFVLPSVLAQMEESVEAQRRAQASHVDELAKMLALRAQELTVALRCGAVGAVDEAKARLRAAVDQRRQAAAQFDGKMALLEQRREAWRAESAAQGLLARRDGLAGGTPAGDERNHSDDATLPILHRGRRGGQEASQRRPPVRPEAAEAAAAAREPAAGGPSSSSAPARRTRFLSQEDATSAYGPSDAYSPSDASPGSSRSGGRRTRLGTAAAGAVVAAAVAAGLCRLGGGGAGHRLLGLLLSAGTRLAARHAALSEALGYPLVTVALAISGSLSGAWIGVRARRRQLKRLASLSNHCPFQIHGSGTSVDETMTRRCSFCRATTSPTMCSPAPSA</sequence>
<evidence type="ECO:0000256" key="2">
    <source>
        <dbReference type="SAM" id="Phobius"/>
    </source>
</evidence>